<dbReference type="AlphaFoldDB" id="A0A367GRH5"/>
<sequence>MATIKALAPTHFTTDYNVKATPGLYTKFIEFADKQSTNHTLWFFIVLMVHGVLILPMPAVLMYYFDAPAWVLGITMPVFFINIIANMAGGSTRTTISLFGTSVVLHIILLLMFII</sequence>
<gene>
    <name evidence="2" type="ORF">DJ568_06005</name>
</gene>
<dbReference type="Proteomes" id="UP000253209">
    <property type="component" value="Unassembled WGS sequence"/>
</dbReference>
<keyword evidence="1" id="KW-1133">Transmembrane helix</keyword>
<name>A0A367GRH5_9SPHI</name>
<keyword evidence="1" id="KW-0472">Membrane</keyword>
<proteinExistence type="predicted"/>
<evidence type="ECO:0000256" key="1">
    <source>
        <dbReference type="SAM" id="Phobius"/>
    </source>
</evidence>
<evidence type="ECO:0000313" key="3">
    <source>
        <dbReference type="Proteomes" id="UP000253209"/>
    </source>
</evidence>
<keyword evidence="1" id="KW-0812">Transmembrane</keyword>
<dbReference type="OrthoDB" id="798211at2"/>
<evidence type="ECO:0000313" key="2">
    <source>
        <dbReference type="EMBL" id="RCH55446.1"/>
    </source>
</evidence>
<keyword evidence="3" id="KW-1185">Reference proteome</keyword>
<feature type="transmembrane region" description="Helical" evidence="1">
    <location>
        <begin position="96"/>
        <end position="114"/>
    </location>
</feature>
<dbReference type="RefSeq" id="WP_114004362.1">
    <property type="nucleotide sequence ID" value="NZ_QGDC01000003.1"/>
</dbReference>
<organism evidence="2 3">
    <name type="scientific">Mucilaginibacter hurinus</name>
    <dbReference type="NCBI Taxonomy" id="2201324"/>
    <lineage>
        <taxon>Bacteria</taxon>
        <taxon>Pseudomonadati</taxon>
        <taxon>Bacteroidota</taxon>
        <taxon>Sphingobacteriia</taxon>
        <taxon>Sphingobacteriales</taxon>
        <taxon>Sphingobacteriaceae</taxon>
        <taxon>Mucilaginibacter</taxon>
    </lineage>
</organism>
<protein>
    <submittedName>
        <fullName evidence="2">Uncharacterized protein</fullName>
    </submittedName>
</protein>
<dbReference type="EMBL" id="QGDC01000003">
    <property type="protein sequence ID" value="RCH55446.1"/>
    <property type="molecule type" value="Genomic_DNA"/>
</dbReference>
<comment type="caution">
    <text evidence="2">The sequence shown here is derived from an EMBL/GenBank/DDBJ whole genome shotgun (WGS) entry which is preliminary data.</text>
</comment>
<feature type="transmembrane region" description="Helical" evidence="1">
    <location>
        <begin position="41"/>
        <end position="64"/>
    </location>
</feature>
<feature type="transmembrane region" description="Helical" evidence="1">
    <location>
        <begin position="70"/>
        <end position="89"/>
    </location>
</feature>
<reference evidence="2 3" key="1">
    <citation type="submission" date="2018-05" db="EMBL/GenBank/DDBJ databases">
        <title>Mucilaginibacter hurinus sp. nov., isolated from briquette warehouse soil.</title>
        <authorList>
            <person name="Choi L."/>
        </authorList>
    </citation>
    <scope>NUCLEOTIDE SEQUENCE [LARGE SCALE GENOMIC DNA]</scope>
    <source>
        <strain evidence="2 3">ZR32</strain>
    </source>
</reference>
<accession>A0A367GRH5</accession>